<protein>
    <submittedName>
        <fullName evidence="5">GntR family transcriptional regulator</fullName>
    </submittedName>
</protein>
<comment type="caution">
    <text evidence="5">The sequence shown here is derived from an EMBL/GenBank/DDBJ whole genome shotgun (WGS) entry which is preliminary data.</text>
</comment>
<dbReference type="InterPro" id="IPR036388">
    <property type="entry name" value="WH-like_DNA-bd_sf"/>
</dbReference>
<feature type="domain" description="HTH gntR-type" evidence="4">
    <location>
        <begin position="22"/>
        <end position="90"/>
    </location>
</feature>
<gene>
    <name evidence="5" type="ORF">OEG84_16380</name>
</gene>
<evidence type="ECO:0000313" key="6">
    <source>
        <dbReference type="Proteomes" id="UP001073227"/>
    </source>
</evidence>
<reference evidence="5" key="1">
    <citation type="submission" date="2022-10" db="EMBL/GenBank/DDBJ databases">
        <title>Hoeflea sp. G2-23, isolated from marine algae.</title>
        <authorList>
            <person name="Kristyanto S."/>
            <person name="Kim J.M."/>
            <person name="Jeon C.O."/>
        </authorList>
    </citation>
    <scope>NUCLEOTIDE SEQUENCE</scope>
    <source>
        <strain evidence="5">G2-23</strain>
    </source>
</reference>
<evidence type="ECO:0000256" key="3">
    <source>
        <dbReference type="ARBA" id="ARBA00023163"/>
    </source>
</evidence>
<keyword evidence="6" id="KW-1185">Reference proteome</keyword>
<dbReference type="SMART" id="SM00345">
    <property type="entry name" value="HTH_GNTR"/>
    <property type="match status" value="1"/>
</dbReference>
<dbReference type="SUPFAM" id="SSF46785">
    <property type="entry name" value="Winged helix' DNA-binding domain"/>
    <property type="match status" value="1"/>
</dbReference>
<proteinExistence type="predicted"/>
<accession>A0ABT3ZDD5</accession>
<dbReference type="InterPro" id="IPR011663">
    <property type="entry name" value="UTRA"/>
</dbReference>
<dbReference type="Proteomes" id="UP001073227">
    <property type="component" value="Unassembled WGS sequence"/>
</dbReference>
<evidence type="ECO:0000256" key="2">
    <source>
        <dbReference type="ARBA" id="ARBA00023125"/>
    </source>
</evidence>
<dbReference type="CDD" id="cd07377">
    <property type="entry name" value="WHTH_GntR"/>
    <property type="match status" value="1"/>
</dbReference>
<dbReference type="SUPFAM" id="SSF64288">
    <property type="entry name" value="Chorismate lyase-like"/>
    <property type="match status" value="1"/>
</dbReference>
<dbReference type="EMBL" id="JAOVZR010000001">
    <property type="protein sequence ID" value="MCY0149241.1"/>
    <property type="molecule type" value="Genomic_DNA"/>
</dbReference>
<organism evidence="5 6">
    <name type="scientific">Hoeflea algicola</name>
    <dbReference type="NCBI Taxonomy" id="2983763"/>
    <lineage>
        <taxon>Bacteria</taxon>
        <taxon>Pseudomonadati</taxon>
        <taxon>Pseudomonadota</taxon>
        <taxon>Alphaproteobacteria</taxon>
        <taxon>Hyphomicrobiales</taxon>
        <taxon>Rhizobiaceae</taxon>
        <taxon>Hoeflea</taxon>
    </lineage>
</organism>
<keyword evidence="2" id="KW-0238">DNA-binding</keyword>
<dbReference type="InterPro" id="IPR000524">
    <property type="entry name" value="Tscrpt_reg_HTH_GntR"/>
</dbReference>
<keyword evidence="3" id="KW-0804">Transcription</keyword>
<evidence type="ECO:0000313" key="5">
    <source>
        <dbReference type="EMBL" id="MCY0149241.1"/>
    </source>
</evidence>
<dbReference type="PROSITE" id="PS50949">
    <property type="entry name" value="HTH_GNTR"/>
    <property type="match status" value="1"/>
</dbReference>
<dbReference type="RefSeq" id="WP_267654742.1">
    <property type="nucleotide sequence ID" value="NZ_JAOVZR010000001.1"/>
</dbReference>
<dbReference type="InterPro" id="IPR028978">
    <property type="entry name" value="Chorismate_lyase_/UTRA_dom_sf"/>
</dbReference>
<dbReference type="Gene3D" id="3.40.1410.10">
    <property type="entry name" value="Chorismate lyase-like"/>
    <property type="match status" value="1"/>
</dbReference>
<sequence>MSLNALIEQLRSGPFTDAKQGGPIYIRLARALEGLIESRWLAPGQPLPPERELAQGLSIARITARNAYKMLLEAGHLDVRQGSGTFVAERPVRIEQPLWDLSSFSQDMRLRGMEPGTRVLGSDVRLPSPEEVLLFGVARKEMMLRLDRLRLADGMPVAVERAVMPQRLVGSEQIGAGSLYDALARHGHRPVRALQKLTATVFEPVEAELLGVEPGAPCLLIERVSRSIDQQVVEHTRSHYRGDIYDFVAELTTGE</sequence>
<dbReference type="PRINTS" id="PR00035">
    <property type="entry name" value="HTHGNTR"/>
</dbReference>
<dbReference type="SMART" id="SM00866">
    <property type="entry name" value="UTRA"/>
    <property type="match status" value="1"/>
</dbReference>
<evidence type="ECO:0000259" key="4">
    <source>
        <dbReference type="PROSITE" id="PS50949"/>
    </source>
</evidence>
<dbReference type="InterPro" id="IPR036390">
    <property type="entry name" value="WH_DNA-bd_sf"/>
</dbReference>
<dbReference type="Gene3D" id="1.10.10.10">
    <property type="entry name" value="Winged helix-like DNA-binding domain superfamily/Winged helix DNA-binding domain"/>
    <property type="match status" value="1"/>
</dbReference>
<dbReference type="Pfam" id="PF00392">
    <property type="entry name" value="GntR"/>
    <property type="match status" value="1"/>
</dbReference>
<dbReference type="Pfam" id="PF07702">
    <property type="entry name" value="UTRA"/>
    <property type="match status" value="1"/>
</dbReference>
<keyword evidence="1" id="KW-0805">Transcription regulation</keyword>
<dbReference type="PANTHER" id="PTHR44846">
    <property type="entry name" value="MANNOSYL-D-GLYCERATE TRANSPORT/METABOLISM SYSTEM REPRESSOR MNGR-RELATED"/>
    <property type="match status" value="1"/>
</dbReference>
<dbReference type="PANTHER" id="PTHR44846:SF1">
    <property type="entry name" value="MANNOSYL-D-GLYCERATE TRANSPORT_METABOLISM SYSTEM REPRESSOR MNGR-RELATED"/>
    <property type="match status" value="1"/>
</dbReference>
<evidence type="ECO:0000256" key="1">
    <source>
        <dbReference type="ARBA" id="ARBA00023015"/>
    </source>
</evidence>
<dbReference type="InterPro" id="IPR050679">
    <property type="entry name" value="Bact_HTH_transcr_reg"/>
</dbReference>
<name>A0ABT3ZDD5_9HYPH</name>